<gene>
    <name evidence="1" type="ORF">BDU57DRAFT_508146</name>
</gene>
<protein>
    <submittedName>
        <fullName evidence="1">Uncharacterized protein</fullName>
    </submittedName>
</protein>
<evidence type="ECO:0000313" key="2">
    <source>
        <dbReference type="Proteomes" id="UP000800096"/>
    </source>
</evidence>
<reference evidence="1" key="1">
    <citation type="journal article" date="2020" name="Stud. Mycol.">
        <title>101 Dothideomycetes genomes: a test case for predicting lifestyles and emergence of pathogens.</title>
        <authorList>
            <person name="Haridas S."/>
            <person name="Albert R."/>
            <person name="Binder M."/>
            <person name="Bloem J."/>
            <person name="Labutti K."/>
            <person name="Salamov A."/>
            <person name="Andreopoulos B."/>
            <person name="Baker S."/>
            <person name="Barry K."/>
            <person name="Bills G."/>
            <person name="Bluhm B."/>
            <person name="Cannon C."/>
            <person name="Castanera R."/>
            <person name="Culley D."/>
            <person name="Daum C."/>
            <person name="Ezra D."/>
            <person name="Gonzalez J."/>
            <person name="Henrissat B."/>
            <person name="Kuo A."/>
            <person name="Liang C."/>
            <person name="Lipzen A."/>
            <person name="Lutzoni F."/>
            <person name="Magnuson J."/>
            <person name="Mondo S."/>
            <person name="Nolan M."/>
            <person name="Ohm R."/>
            <person name="Pangilinan J."/>
            <person name="Park H.-J."/>
            <person name="Ramirez L."/>
            <person name="Alfaro M."/>
            <person name="Sun H."/>
            <person name="Tritt A."/>
            <person name="Yoshinaga Y."/>
            <person name="Zwiers L.-H."/>
            <person name="Turgeon B."/>
            <person name="Goodwin S."/>
            <person name="Spatafora J."/>
            <person name="Crous P."/>
            <person name="Grigoriev I."/>
        </authorList>
    </citation>
    <scope>NUCLEOTIDE SEQUENCE</scope>
    <source>
        <strain evidence="1">HMLAC05119</strain>
    </source>
</reference>
<dbReference type="EMBL" id="ML979132">
    <property type="protein sequence ID" value="KAF1920052.1"/>
    <property type="molecule type" value="Genomic_DNA"/>
</dbReference>
<organism evidence="1 2">
    <name type="scientific">Ampelomyces quisqualis</name>
    <name type="common">Powdery mildew agent</name>
    <dbReference type="NCBI Taxonomy" id="50730"/>
    <lineage>
        <taxon>Eukaryota</taxon>
        <taxon>Fungi</taxon>
        <taxon>Dikarya</taxon>
        <taxon>Ascomycota</taxon>
        <taxon>Pezizomycotina</taxon>
        <taxon>Dothideomycetes</taxon>
        <taxon>Pleosporomycetidae</taxon>
        <taxon>Pleosporales</taxon>
        <taxon>Pleosporineae</taxon>
        <taxon>Phaeosphaeriaceae</taxon>
        <taxon>Ampelomyces</taxon>
    </lineage>
</organism>
<dbReference type="AlphaFoldDB" id="A0A6A5QX96"/>
<keyword evidence="2" id="KW-1185">Reference proteome</keyword>
<dbReference type="Proteomes" id="UP000800096">
    <property type="component" value="Unassembled WGS sequence"/>
</dbReference>
<name>A0A6A5QX96_AMPQU</name>
<accession>A0A6A5QX96</accession>
<sequence length="79" mass="8871">MSKYHLMRRSTQRLPSAACHTARRRLVTQQAPGATVFAIHLLDTALSRKIPGHKGARSALTMQLYPTTEWERSLRPASS</sequence>
<evidence type="ECO:0000313" key="1">
    <source>
        <dbReference type="EMBL" id="KAF1920052.1"/>
    </source>
</evidence>
<proteinExistence type="predicted"/>